<evidence type="ECO:0000256" key="2">
    <source>
        <dbReference type="ARBA" id="ARBA00022490"/>
    </source>
</evidence>
<dbReference type="GO" id="GO:0006015">
    <property type="term" value="P:5-phosphoribose 1-diphosphate biosynthetic process"/>
    <property type="evidence" value="ECO:0007669"/>
    <property type="project" value="UniProtKB-UniPathway"/>
</dbReference>
<dbReference type="EMBL" id="JDRY01000026">
    <property type="protein sequence ID" value="KGN00037.1"/>
    <property type="molecule type" value="Genomic_DNA"/>
</dbReference>
<feature type="binding site" evidence="6">
    <location>
        <position position="294"/>
    </location>
    <ligand>
        <name>Mn(2+)</name>
        <dbReference type="ChEBI" id="CHEBI:29035"/>
        <label>2</label>
    </ligand>
</feature>
<keyword evidence="5 6" id="KW-0413">Isomerase</keyword>
<feature type="binding site" evidence="6">
    <location>
        <position position="299"/>
    </location>
    <ligand>
        <name>Mn(2+)</name>
        <dbReference type="ChEBI" id="CHEBI:29035"/>
        <label>2</label>
    </ligand>
</feature>
<dbReference type="Gene3D" id="3.30.70.1250">
    <property type="entry name" value="Phosphopentomutase"/>
    <property type="match status" value="1"/>
</dbReference>
<feature type="binding site" evidence="6">
    <location>
        <position position="22"/>
    </location>
    <ligand>
        <name>Mn(2+)</name>
        <dbReference type="ChEBI" id="CHEBI:29035"/>
        <label>1</label>
    </ligand>
</feature>
<evidence type="ECO:0000256" key="4">
    <source>
        <dbReference type="ARBA" id="ARBA00023211"/>
    </source>
</evidence>
<dbReference type="GO" id="GO:0043094">
    <property type="term" value="P:metabolic compound salvage"/>
    <property type="evidence" value="ECO:0007669"/>
    <property type="project" value="UniProtKB-UniRule"/>
</dbReference>
<dbReference type="GO" id="GO:0008973">
    <property type="term" value="F:phosphopentomutase activity"/>
    <property type="evidence" value="ECO:0007669"/>
    <property type="project" value="UniProtKB-UniRule"/>
</dbReference>
<dbReference type="InterPro" id="IPR006124">
    <property type="entry name" value="Metalloenzyme"/>
</dbReference>
<feature type="binding site" evidence="6">
    <location>
        <position position="347"/>
    </location>
    <ligand>
        <name>Mn(2+)</name>
        <dbReference type="ChEBI" id="CHEBI:29035"/>
        <label>2</label>
    </ligand>
</feature>
<dbReference type="FunFam" id="3.30.70.1250:FF:000001">
    <property type="entry name" value="Phosphopentomutase"/>
    <property type="match status" value="1"/>
</dbReference>
<comment type="catalytic activity">
    <reaction evidence="6">
        <text>2-deoxy-alpha-D-ribose 1-phosphate = 2-deoxy-D-ribose 5-phosphate</text>
        <dbReference type="Rhea" id="RHEA:27658"/>
        <dbReference type="ChEBI" id="CHEBI:57259"/>
        <dbReference type="ChEBI" id="CHEBI:62877"/>
        <dbReference type="EC" id="5.4.2.7"/>
    </reaction>
</comment>
<keyword evidence="3 6" id="KW-0479">Metal-binding</keyword>
<keyword evidence="2 6" id="KW-0963">Cytoplasm</keyword>
<dbReference type="InterPro" id="IPR017850">
    <property type="entry name" value="Alkaline_phosphatase_core_sf"/>
</dbReference>
<comment type="cofactor">
    <cofactor evidence="6">
        <name>Mn(2+)</name>
        <dbReference type="ChEBI" id="CHEBI:29035"/>
    </cofactor>
    <text evidence="6">Binds 2 manganese ions.</text>
</comment>
<dbReference type="SUPFAM" id="SSF53649">
    <property type="entry name" value="Alkaline phosphatase-like"/>
    <property type="match status" value="1"/>
</dbReference>
<dbReference type="PANTHER" id="PTHR21110:SF0">
    <property type="entry name" value="PHOSPHOPENTOMUTASE"/>
    <property type="match status" value="1"/>
</dbReference>
<dbReference type="CDD" id="cd16009">
    <property type="entry name" value="PPM"/>
    <property type="match status" value="1"/>
</dbReference>
<dbReference type="PIRSF" id="PIRSF001491">
    <property type="entry name" value="Ppentomutase"/>
    <property type="match status" value="1"/>
</dbReference>
<dbReference type="SUPFAM" id="SSF143856">
    <property type="entry name" value="DeoB insert domain-like"/>
    <property type="match status" value="1"/>
</dbReference>
<dbReference type="Pfam" id="PF01676">
    <property type="entry name" value="Metalloenzyme"/>
    <property type="match status" value="1"/>
</dbReference>
<dbReference type="PANTHER" id="PTHR21110">
    <property type="entry name" value="PHOSPHOPENTOMUTASE"/>
    <property type="match status" value="1"/>
</dbReference>
<dbReference type="HAMAP" id="MF_00740">
    <property type="entry name" value="Phosphopentomut"/>
    <property type="match status" value="1"/>
</dbReference>
<comment type="similarity">
    <text evidence="1 6">Belongs to the phosphopentomutase family.</text>
</comment>
<dbReference type="GO" id="GO:0005829">
    <property type="term" value="C:cytosol"/>
    <property type="evidence" value="ECO:0007669"/>
    <property type="project" value="TreeGrafter"/>
</dbReference>
<dbReference type="InterPro" id="IPR024052">
    <property type="entry name" value="Phosphopentomutase_DeoB_cap_sf"/>
</dbReference>
<comment type="subcellular location">
    <subcellularLocation>
        <location evidence="6">Cytoplasm</location>
    </subcellularLocation>
</comment>
<evidence type="ECO:0000313" key="10">
    <source>
        <dbReference type="Proteomes" id="UP000030014"/>
    </source>
</evidence>
<comment type="catalytic activity">
    <reaction evidence="6">
        <text>alpha-D-ribose 1-phosphate = D-ribose 5-phosphate</text>
        <dbReference type="Rhea" id="RHEA:18793"/>
        <dbReference type="ChEBI" id="CHEBI:57720"/>
        <dbReference type="ChEBI" id="CHEBI:78346"/>
        <dbReference type="EC" id="5.4.2.7"/>
    </reaction>
</comment>
<comment type="pathway">
    <text evidence="6">Carbohydrate degradation; 2-deoxy-D-ribose 1-phosphate degradation; D-glyceraldehyde 3-phosphate and acetaldehyde from 2-deoxy-alpha-D-ribose 1-phosphate: step 1/2.</text>
</comment>
<dbReference type="InterPro" id="IPR010045">
    <property type="entry name" value="DeoB"/>
</dbReference>
<evidence type="ECO:0000256" key="1">
    <source>
        <dbReference type="ARBA" id="ARBA00010373"/>
    </source>
</evidence>
<proteinExistence type="inferred from homology"/>
<dbReference type="NCBIfam" id="NF003766">
    <property type="entry name" value="PRK05362.1"/>
    <property type="match status" value="1"/>
</dbReference>
<dbReference type="GO" id="GO:0009117">
    <property type="term" value="P:nucleotide metabolic process"/>
    <property type="evidence" value="ECO:0007669"/>
    <property type="project" value="UniProtKB-UniRule"/>
</dbReference>
<comment type="caution">
    <text evidence="9">The sequence shown here is derived from an EMBL/GenBank/DDBJ whole genome shotgun (WGS) entry which is preliminary data.</text>
</comment>
<organism evidence="9 10">
    <name type="scientific">Clostridium botulinum C/D str. DC5</name>
    <dbReference type="NCBI Taxonomy" id="1443128"/>
    <lineage>
        <taxon>Bacteria</taxon>
        <taxon>Bacillati</taxon>
        <taxon>Bacillota</taxon>
        <taxon>Clostridia</taxon>
        <taxon>Eubacteriales</taxon>
        <taxon>Clostridiaceae</taxon>
        <taxon>Clostridium</taxon>
    </lineage>
</organism>
<evidence type="ECO:0000256" key="5">
    <source>
        <dbReference type="ARBA" id="ARBA00023235"/>
    </source>
</evidence>
<protein>
    <recommendedName>
        <fullName evidence="6 7">Phosphopentomutase</fullName>
        <ecNumber evidence="6 7">5.4.2.7</ecNumber>
    </recommendedName>
    <alternativeName>
        <fullName evidence="6">Phosphodeoxyribomutase</fullName>
    </alternativeName>
</protein>
<evidence type="ECO:0000259" key="8">
    <source>
        <dbReference type="Pfam" id="PF01676"/>
    </source>
</evidence>
<gene>
    <name evidence="6" type="primary">deoB</name>
    <name evidence="9" type="ORF">Z955_05360</name>
</gene>
<dbReference type="GO" id="GO:0030145">
    <property type="term" value="F:manganese ion binding"/>
    <property type="evidence" value="ECO:0007669"/>
    <property type="project" value="UniProtKB-UniRule"/>
</dbReference>
<dbReference type="EC" id="5.4.2.7" evidence="6 7"/>
<accession>A0A0A0IIE7</accession>
<keyword evidence="4 6" id="KW-0464">Manganese</keyword>
<evidence type="ECO:0000256" key="6">
    <source>
        <dbReference type="HAMAP-Rule" id="MF_00740"/>
    </source>
</evidence>
<feature type="binding site" evidence="6">
    <location>
        <position position="335"/>
    </location>
    <ligand>
        <name>Mn(2+)</name>
        <dbReference type="ChEBI" id="CHEBI:29035"/>
        <label>1</label>
    </ligand>
</feature>
<evidence type="ECO:0000256" key="3">
    <source>
        <dbReference type="ARBA" id="ARBA00022723"/>
    </source>
</evidence>
<dbReference type="NCBIfam" id="TIGR01696">
    <property type="entry name" value="deoB"/>
    <property type="match status" value="1"/>
</dbReference>
<evidence type="ECO:0000313" key="9">
    <source>
        <dbReference type="EMBL" id="KGN00037.1"/>
    </source>
</evidence>
<name>A0A0A0IIE7_CLOBO</name>
<feature type="binding site" evidence="6">
    <location>
        <position position="336"/>
    </location>
    <ligand>
        <name>Mn(2+)</name>
        <dbReference type="ChEBI" id="CHEBI:29035"/>
        <label>1</label>
    </ligand>
</feature>
<dbReference type="GO" id="GO:0000287">
    <property type="term" value="F:magnesium ion binding"/>
    <property type="evidence" value="ECO:0007669"/>
    <property type="project" value="UniProtKB-UniRule"/>
</dbReference>
<evidence type="ECO:0000256" key="7">
    <source>
        <dbReference type="NCBIfam" id="TIGR01696"/>
    </source>
</evidence>
<sequence length="401" mass="44113">MFLTNRNGGINMIDRVIWVVLDSVGMGALPDAEKYGDVGANTIGNVSKAVGGLNIPNMEKLGLGNIDEIKGLKSVESPIGCYSRFKEMSNGKDTTTGHWEMVGIYSEQAFPTYPNGFPSELIEEFEKLTGRKVIGNKPASGTAIIEELGEEHVNTGALIVYTSADSVFQIAAHEEVVPLDELYKICEIARNLLTGEHAVARVIARPFEGKVGSFTRTSNRRDFSLVPPYDTVLDNLKKNNLNVMAVGKIEDIFSGKGVTEAVHTKDNMDGVDKTLEYMKEDKKGLIFTNLVDFDMKWGHRNNVEAYGKGLEQFDERLAEIISAMKDTDVLFITADHGCDPTMPGTDHSREHVPFLAYGKALKSNVNLGTRTTFADMGQTVADIFGVEPIRYGESFLKEIVK</sequence>
<dbReference type="Gene3D" id="3.40.720.10">
    <property type="entry name" value="Alkaline Phosphatase, subunit A"/>
    <property type="match status" value="1"/>
</dbReference>
<dbReference type="UniPathway" id="UPA00087">
    <property type="reaction ID" value="UER00173"/>
</dbReference>
<dbReference type="GO" id="GO:0006018">
    <property type="term" value="P:2-deoxyribose 1-phosphate catabolic process"/>
    <property type="evidence" value="ECO:0007669"/>
    <property type="project" value="UniProtKB-UniRule"/>
</dbReference>
<comment type="function">
    <text evidence="6">Isomerase that catalyzes the conversion of deoxy-ribose 1-phosphate (dRib-1-P) and ribose 1-phosphate (Rib-1-P) to deoxy-ribose 5-phosphate (dRib-5-P) and ribose 5-phosphate (Rib-5-P), respectively.</text>
</comment>
<feature type="domain" description="Metalloenzyme" evidence="8">
    <location>
        <begin position="15"/>
        <end position="387"/>
    </location>
</feature>
<reference evidence="9 10" key="1">
    <citation type="submission" date="2014-01" db="EMBL/GenBank/DDBJ databases">
        <title>Plasmidome dynamics in the species complex Clostridium novyi sensu lato converts strains of independent lineages into distinctly different pathogens.</title>
        <authorList>
            <person name="Skarin H."/>
            <person name="Segerman B."/>
        </authorList>
    </citation>
    <scope>NUCLEOTIDE SEQUENCE [LARGE SCALE GENOMIC DNA]</scope>
    <source>
        <strain evidence="9 10">DC5</strain>
    </source>
</reference>
<dbReference type="AlphaFoldDB" id="A0A0A0IIE7"/>
<dbReference type="Proteomes" id="UP000030014">
    <property type="component" value="Unassembled WGS sequence"/>
</dbReference>